<dbReference type="Proteomes" id="UP001179952">
    <property type="component" value="Unassembled WGS sequence"/>
</dbReference>
<name>A0AAV9BRQ8_ACOGR</name>
<keyword evidence="5" id="KW-1185">Reference proteome</keyword>
<evidence type="ECO:0000313" key="5">
    <source>
        <dbReference type="Proteomes" id="UP001179952"/>
    </source>
</evidence>
<evidence type="ECO:0000313" key="4">
    <source>
        <dbReference type="EMBL" id="KAK1279017.1"/>
    </source>
</evidence>
<dbReference type="GO" id="GO:0004674">
    <property type="term" value="F:protein serine/threonine kinase activity"/>
    <property type="evidence" value="ECO:0007669"/>
    <property type="project" value="TreeGrafter"/>
</dbReference>
<keyword evidence="1 3" id="KW-0547">Nucleotide-binding</keyword>
<dbReference type="SUPFAM" id="SSF56112">
    <property type="entry name" value="Protein kinase-like (PK-like)"/>
    <property type="match status" value="1"/>
</dbReference>
<dbReference type="PROSITE" id="PS00107">
    <property type="entry name" value="PROTEIN_KINASE_ATP"/>
    <property type="match status" value="1"/>
</dbReference>
<keyword evidence="4" id="KW-0675">Receptor</keyword>
<reference evidence="4" key="2">
    <citation type="submission" date="2023-06" db="EMBL/GenBank/DDBJ databases">
        <authorList>
            <person name="Ma L."/>
            <person name="Liu K.-W."/>
            <person name="Li Z."/>
            <person name="Hsiao Y.-Y."/>
            <person name="Qi Y."/>
            <person name="Fu T."/>
            <person name="Tang G."/>
            <person name="Zhang D."/>
            <person name="Sun W.-H."/>
            <person name="Liu D.-K."/>
            <person name="Li Y."/>
            <person name="Chen G.-Z."/>
            <person name="Liu X.-D."/>
            <person name="Liao X.-Y."/>
            <person name="Jiang Y.-T."/>
            <person name="Yu X."/>
            <person name="Hao Y."/>
            <person name="Huang J."/>
            <person name="Zhao X.-W."/>
            <person name="Ke S."/>
            <person name="Chen Y.-Y."/>
            <person name="Wu W.-L."/>
            <person name="Hsu J.-L."/>
            <person name="Lin Y.-F."/>
            <person name="Huang M.-D."/>
            <person name="Li C.-Y."/>
            <person name="Huang L."/>
            <person name="Wang Z.-W."/>
            <person name="Zhao X."/>
            <person name="Zhong W.-Y."/>
            <person name="Peng D.-H."/>
            <person name="Ahmad S."/>
            <person name="Lan S."/>
            <person name="Zhang J.-S."/>
            <person name="Tsai W.-C."/>
            <person name="Van De Peer Y."/>
            <person name="Liu Z.-J."/>
        </authorList>
    </citation>
    <scope>NUCLEOTIDE SEQUENCE</scope>
    <source>
        <strain evidence="4">SCP</strain>
        <tissue evidence="4">Leaves</tissue>
    </source>
</reference>
<gene>
    <name evidence="4" type="ORF">QJS04_geneDACA016916</name>
</gene>
<organism evidence="4 5">
    <name type="scientific">Acorus gramineus</name>
    <name type="common">Dwarf sweet flag</name>
    <dbReference type="NCBI Taxonomy" id="55184"/>
    <lineage>
        <taxon>Eukaryota</taxon>
        <taxon>Viridiplantae</taxon>
        <taxon>Streptophyta</taxon>
        <taxon>Embryophyta</taxon>
        <taxon>Tracheophyta</taxon>
        <taxon>Spermatophyta</taxon>
        <taxon>Magnoliopsida</taxon>
        <taxon>Liliopsida</taxon>
        <taxon>Acoraceae</taxon>
        <taxon>Acorus</taxon>
    </lineage>
</organism>
<dbReference type="PANTHER" id="PTHR27005:SF283">
    <property type="entry name" value="OS02G0633066 PROTEIN"/>
    <property type="match status" value="1"/>
</dbReference>
<reference evidence="4" key="1">
    <citation type="journal article" date="2023" name="Nat. Commun.">
        <title>Diploid and tetraploid genomes of Acorus and the evolution of monocots.</title>
        <authorList>
            <person name="Ma L."/>
            <person name="Liu K.W."/>
            <person name="Li Z."/>
            <person name="Hsiao Y.Y."/>
            <person name="Qi Y."/>
            <person name="Fu T."/>
            <person name="Tang G.D."/>
            <person name="Zhang D."/>
            <person name="Sun W.H."/>
            <person name="Liu D.K."/>
            <person name="Li Y."/>
            <person name="Chen G.Z."/>
            <person name="Liu X.D."/>
            <person name="Liao X.Y."/>
            <person name="Jiang Y.T."/>
            <person name="Yu X."/>
            <person name="Hao Y."/>
            <person name="Huang J."/>
            <person name="Zhao X.W."/>
            <person name="Ke S."/>
            <person name="Chen Y.Y."/>
            <person name="Wu W.L."/>
            <person name="Hsu J.L."/>
            <person name="Lin Y.F."/>
            <person name="Huang M.D."/>
            <person name="Li C.Y."/>
            <person name="Huang L."/>
            <person name="Wang Z.W."/>
            <person name="Zhao X."/>
            <person name="Zhong W.Y."/>
            <person name="Peng D.H."/>
            <person name="Ahmad S."/>
            <person name="Lan S."/>
            <person name="Zhang J.S."/>
            <person name="Tsai W.C."/>
            <person name="Van de Peer Y."/>
            <person name="Liu Z.J."/>
        </authorList>
    </citation>
    <scope>NUCLEOTIDE SEQUENCE</scope>
    <source>
        <strain evidence="4">SCP</strain>
    </source>
</reference>
<dbReference type="GO" id="GO:0007166">
    <property type="term" value="P:cell surface receptor signaling pathway"/>
    <property type="evidence" value="ECO:0007669"/>
    <property type="project" value="InterPro"/>
</dbReference>
<keyword evidence="4" id="KW-0808">Transferase</keyword>
<dbReference type="GO" id="GO:0005524">
    <property type="term" value="F:ATP binding"/>
    <property type="evidence" value="ECO:0007669"/>
    <property type="project" value="UniProtKB-UniRule"/>
</dbReference>
<evidence type="ECO:0000256" key="3">
    <source>
        <dbReference type="PROSITE-ProRule" id="PRU10141"/>
    </source>
</evidence>
<comment type="caution">
    <text evidence="4">The sequence shown here is derived from an EMBL/GenBank/DDBJ whole genome shotgun (WGS) entry which is preliminary data.</text>
</comment>
<dbReference type="GO" id="GO:0005886">
    <property type="term" value="C:plasma membrane"/>
    <property type="evidence" value="ECO:0007669"/>
    <property type="project" value="TreeGrafter"/>
</dbReference>
<dbReference type="InterPro" id="IPR017441">
    <property type="entry name" value="Protein_kinase_ATP_BS"/>
</dbReference>
<sequence>MLRKQKKLKQKYFRQNRGLLRQHLISLDDDSSEQNKNFTMKELEKATNNFDETGVLGCGGHGTVYKGLLPDQKIVAIKKSKIADNGEIDQFINEVATLS</sequence>
<dbReference type="PANTHER" id="PTHR27005">
    <property type="entry name" value="WALL-ASSOCIATED RECEPTOR KINASE-LIKE 21"/>
    <property type="match status" value="1"/>
</dbReference>
<proteinExistence type="predicted"/>
<accession>A0AAV9BRQ8</accession>
<evidence type="ECO:0000256" key="1">
    <source>
        <dbReference type="ARBA" id="ARBA00022741"/>
    </source>
</evidence>
<dbReference type="EMBL" id="JAUJYN010000002">
    <property type="protein sequence ID" value="KAK1279017.1"/>
    <property type="molecule type" value="Genomic_DNA"/>
</dbReference>
<dbReference type="AlphaFoldDB" id="A0AAV9BRQ8"/>
<keyword evidence="2 3" id="KW-0067">ATP-binding</keyword>
<feature type="binding site" evidence="3">
    <location>
        <position position="79"/>
    </location>
    <ligand>
        <name>ATP</name>
        <dbReference type="ChEBI" id="CHEBI:30616"/>
    </ligand>
</feature>
<dbReference type="Gene3D" id="3.30.200.20">
    <property type="entry name" value="Phosphorylase Kinase, domain 1"/>
    <property type="match status" value="1"/>
</dbReference>
<dbReference type="InterPro" id="IPR011009">
    <property type="entry name" value="Kinase-like_dom_sf"/>
</dbReference>
<evidence type="ECO:0000256" key="2">
    <source>
        <dbReference type="ARBA" id="ARBA00022840"/>
    </source>
</evidence>
<protein>
    <submittedName>
        <fullName evidence="4">Wall-associated receptor kinase 4</fullName>
    </submittedName>
</protein>
<dbReference type="InterPro" id="IPR045274">
    <property type="entry name" value="WAK-like"/>
</dbReference>
<keyword evidence="4" id="KW-0418">Kinase</keyword>